<evidence type="ECO:0000313" key="7">
    <source>
        <dbReference type="EMBL" id="GAC20676.1"/>
    </source>
</evidence>
<dbReference type="Gene3D" id="2.40.420.20">
    <property type="match status" value="1"/>
</dbReference>
<dbReference type="InterPro" id="IPR051909">
    <property type="entry name" value="MFP_Cation_Efflux"/>
</dbReference>
<dbReference type="Proteomes" id="UP000006327">
    <property type="component" value="Unassembled WGS sequence"/>
</dbReference>
<dbReference type="PANTHER" id="PTHR30097">
    <property type="entry name" value="CATION EFFLUX SYSTEM PROTEIN CUSB"/>
    <property type="match status" value="1"/>
</dbReference>
<keyword evidence="2" id="KW-0813">Transport</keyword>
<gene>
    <name evidence="7" type="ORF">GARC_3722</name>
</gene>
<dbReference type="CDD" id="cd06850">
    <property type="entry name" value="biotinyl_domain"/>
    <property type="match status" value="1"/>
</dbReference>
<dbReference type="EMBL" id="BAEO01000055">
    <property type="protein sequence ID" value="GAC20676.1"/>
    <property type="molecule type" value="Genomic_DNA"/>
</dbReference>
<dbReference type="OrthoDB" id="9768185at2"/>
<evidence type="ECO:0000256" key="2">
    <source>
        <dbReference type="ARBA" id="ARBA00022448"/>
    </source>
</evidence>
<dbReference type="STRING" id="493475.GARC_3722"/>
<proteinExistence type="inferred from homology"/>
<dbReference type="AlphaFoldDB" id="K6Y9P1"/>
<dbReference type="Pfam" id="PF25975">
    <property type="entry name" value="CzcB_C"/>
    <property type="match status" value="1"/>
</dbReference>
<dbReference type="SUPFAM" id="SSF51230">
    <property type="entry name" value="Single hybrid motif"/>
    <property type="match status" value="1"/>
</dbReference>
<reference evidence="7 8" key="1">
    <citation type="journal article" date="2017" name="Antonie Van Leeuwenhoek">
        <title>Rhizobium rhizosphaerae sp. nov., a novel species isolated from rice rhizosphere.</title>
        <authorList>
            <person name="Zhao J.J."/>
            <person name="Zhang J."/>
            <person name="Zhang R.J."/>
            <person name="Zhang C.W."/>
            <person name="Yin H.Q."/>
            <person name="Zhang X.X."/>
        </authorList>
    </citation>
    <scope>NUCLEOTIDE SEQUENCE [LARGE SCALE GENOMIC DNA]</scope>
    <source>
        <strain evidence="7 8">BSs20135</strain>
    </source>
</reference>
<dbReference type="InterPro" id="IPR058625">
    <property type="entry name" value="MdtA-like_BSH"/>
</dbReference>
<dbReference type="RefSeq" id="WP_007622820.1">
    <property type="nucleotide sequence ID" value="NZ_BAEO01000055.1"/>
</dbReference>
<evidence type="ECO:0000256" key="1">
    <source>
        <dbReference type="ARBA" id="ARBA00009477"/>
    </source>
</evidence>
<sequence length="411" mass="45452">MNKRLFIFVFLWQLGIACALTPNAALAESSAVAEEPEPEKGPNNGRMLRDGDFAVELSIFETGVPPEFRVWVTQDEKSVAPQKVQLNIKLTRLGKRIDDINFRAEGDYLRGDTVIYEPHSFVVSVSARHQGKPYTWQYDNFEGRTLIQDKVAKAMEIDTEIVSAASLHKTIKVYGKLVFPANAKRQIKARFEGEIKQVHVGLGDTVKEGQLLLTIESNESLQSNQIKAPIAGVITEQLANSGEQTGQRILLEITQPSKLIAELAVFPMDFMSVKQSAPVTLMVNGQDASIPTAINGNRLTIRNDQARLFLAEVDNSNALLSEGTFVSALIEIDTFDVPLAVKRVGLQAFRDFTVVYAKVGEQYEVRMLELGREAGEWVEVLGGIDAGTEYVTNNSYIIKADIEKSGASHDH</sequence>
<evidence type="ECO:0000256" key="3">
    <source>
        <dbReference type="SAM" id="SignalP"/>
    </source>
</evidence>
<name>K6Y9P1_9ALTE</name>
<dbReference type="GO" id="GO:0030288">
    <property type="term" value="C:outer membrane-bounded periplasmic space"/>
    <property type="evidence" value="ECO:0007669"/>
    <property type="project" value="TreeGrafter"/>
</dbReference>
<dbReference type="Pfam" id="PF25917">
    <property type="entry name" value="BSH_RND"/>
    <property type="match status" value="1"/>
</dbReference>
<comment type="caution">
    <text evidence="7">The sequence shown here is derived from an EMBL/GenBank/DDBJ whole genome shotgun (WGS) entry which is preliminary data.</text>
</comment>
<feature type="domain" description="CzcB-like C-terminal circularly permuted SH3-like" evidence="6">
    <location>
        <begin position="339"/>
        <end position="399"/>
    </location>
</feature>
<protein>
    <submittedName>
        <fullName evidence="7">Secretion protein HlyD</fullName>
    </submittedName>
</protein>
<keyword evidence="8" id="KW-1185">Reference proteome</keyword>
<dbReference type="InterPro" id="IPR058646">
    <property type="entry name" value="CzcB_N"/>
</dbReference>
<dbReference type="GO" id="GO:0015679">
    <property type="term" value="P:plasma membrane copper ion transport"/>
    <property type="evidence" value="ECO:0007669"/>
    <property type="project" value="TreeGrafter"/>
</dbReference>
<evidence type="ECO:0000259" key="6">
    <source>
        <dbReference type="Pfam" id="PF25975"/>
    </source>
</evidence>
<feature type="domain" description="CzcB N-terminal" evidence="5">
    <location>
        <begin position="45"/>
        <end position="136"/>
    </location>
</feature>
<evidence type="ECO:0000313" key="8">
    <source>
        <dbReference type="Proteomes" id="UP000006327"/>
    </source>
</evidence>
<evidence type="ECO:0000259" key="5">
    <source>
        <dbReference type="Pfam" id="PF25971"/>
    </source>
</evidence>
<accession>K6Y9P1</accession>
<feature type="domain" description="Multidrug resistance protein MdtA-like barrel-sandwich hybrid" evidence="4">
    <location>
        <begin position="186"/>
        <end position="243"/>
    </location>
</feature>
<dbReference type="GO" id="GO:0046914">
    <property type="term" value="F:transition metal ion binding"/>
    <property type="evidence" value="ECO:0007669"/>
    <property type="project" value="TreeGrafter"/>
</dbReference>
<comment type="similarity">
    <text evidence="1">Belongs to the membrane fusion protein (MFP) (TC 8.A.1) family.</text>
</comment>
<dbReference type="PROSITE" id="PS51257">
    <property type="entry name" value="PROKAR_LIPOPROTEIN"/>
    <property type="match status" value="1"/>
</dbReference>
<organism evidence="7 8">
    <name type="scientific">Paraglaciecola arctica BSs20135</name>
    <dbReference type="NCBI Taxonomy" id="493475"/>
    <lineage>
        <taxon>Bacteria</taxon>
        <taxon>Pseudomonadati</taxon>
        <taxon>Pseudomonadota</taxon>
        <taxon>Gammaproteobacteria</taxon>
        <taxon>Alteromonadales</taxon>
        <taxon>Alteromonadaceae</taxon>
        <taxon>Paraglaciecola</taxon>
    </lineage>
</organism>
<dbReference type="InterPro" id="IPR011053">
    <property type="entry name" value="Single_hybrid_motif"/>
</dbReference>
<dbReference type="GO" id="GO:0060003">
    <property type="term" value="P:copper ion export"/>
    <property type="evidence" value="ECO:0007669"/>
    <property type="project" value="TreeGrafter"/>
</dbReference>
<feature type="signal peptide" evidence="3">
    <location>
        <begin position="1"/>
        <end position="27"/>
    </location>
</feature>
<evidence type="ECO:0000259" key="4">
    <source>
        <dbReference type="Pfam" id="PF25917"/>
    </source>
</evidence>
<keyword evidence="3" id="KW-0732">Signal</keyword>
<dbReference type="PANTHER" id="PTHR30097:SF4">
    <property type="entry name" value="SLR6042 PROTEIN"/>
    <property type="match status" value="1"/>
</dbReference>
<dbReference type="InterPro" id="IPR058649">
    <property type="entry name" value="CzcB_C"/>
</dbReference>
<dbReference type="Gene3D" id="2.40.50.100">
    <property type="match status" value="1"/>
</dbReference>
<dbReference type="Pfam" id="PF25971">
    <property type="entry name" value="CzcB_N"/>
    <property type="match status" value="1"/>
</dbReference>
<dbReference type="eggNOG" id="COG0845">
    <property type="taxonomic scope" value="Bacteria"/>
</dbReference>
<feature type="chain" id="PRO_5003897257" evidence="3">
    <location>
        <begin position="28"/>
        <end position="411"/>
    </location>
</feature>